<dbReference type="Proteomes" id="UP000619101">
    <property type="component" value="Unassembled WGS sequence"/>
</dbReference>
<proteinExistence type="predicted"/>
<accession>A0ABR8XVV1</accession>
<keyword evidence="1" id="KW-0472">Membrane</keyword>
<keyword evidence="1" id="KW-1133">Transmembrane helix</keyword>
<organism evidence="2 3">
    <name type="scientific">Solibacillus faecavium</name>
    <dbReference type="NCBI Taxonomy" id="2762221"/>
    <lineage>
        <taxon>Bacteria</taxon>
        <taxon>Bacillati</taxon>
        <taxon>Bacillota</taxon>
        <taxon>Bacilli</taxon>
        <taxon>Bacillales</taxon>
        <taxon>Caryophanaceae</taxon>
        <taxon>Solibacillus</taxon>
    </lineage>
</organism>
<comment type="caution">
    <text evidence="2">The sequence shown here is derived from an EMBL/GenBank/DDBJ whole genome shotgun (WGS) entry which is preliminary data.</text>
</comment>
<feature type="transmembrane region" description="Helical" evidence="1">
    <location>
        <begin position="57"/>
        <end position="74"/>
    </location>
</feature>
<dbReference type="Pfam" id="PF12650">
    <property type="entry name" value="DUF3784"/>
    <property type="match status" value="1"/>
</dbReference>
<feature type="transmembrane region" description="Helical" evidence="1">
    <location>
        <begin position="6"/>
        <end position="24"/>
    </location>
</feature>
<reference evidence="2 3" key="1">
    <citation type="submission" date="2020-08" db="EMBL/GenBank/DDBJ databases">
        <title>A Genomic Blueprint of the Chicken Gut Microbiome.</title>
        <authorList>
            <person name="Gilroy R."/>
            <person name="Ravi A."/>
            <person name="Getino M."/>
            <person name="Pursley I."/>
            <person name="Horton D.L."/>
            <person name="Alikhan N.-F."/>
            <person name="Baker D."/>
            <person name="Gharbi K."/>
            <person name="Hall N."/>
            <person name="Watson M."/>
            <person name="Adriaenssens E.M."/>
            <person name="Foster-Nyarko E."/>
            <person name="Jarju S."/>
            <person name="Secka A."/>
            <person name="Antonio M."/>
            <person name="Oren A."/>
            <person name="Chaudhuri R."/>
            <person name="La Ragione R.M."/>
            <person name="Hildebrand F."/>
            <person name="Pallen M.J."/>
        </authorList>
    </citation>
    <scope>NUCLEOTIDE SEQUENCE [LARGE SCALE GENOMIC DNA]</scope>
    <source>
        <strain evidence="2 3">A46</strain>
    </source>
</reference>
<evidence type="ECO:0000313" key="2">
    <source>
        <dbReference type="EMBL" id="MBD8036081.1"/>
    </source>
</evidence>
<feature type="transmembrane region" description="Helical" evidence="1">
    <location>
        <begin position="80"/>
        <end position="100"/>
    </location>
</feature>
<dbReference type="RefSeq" id="WP_191699043.1">
    <property type="nucleotide sequence ID" value="NZ_JACSPZ010000002.1"/>
</dbReference>
<dbReference type="EMBL" id="JACSPZ010000002">
    <property type="protein sequence ID" value="MBD8036081.1"/>
    <property type="molecule type" value="Genomic_DNA"/>
</dbReference>
<dbReference type="InterPro" id="IPR017259">
    <property type="entry name" value="UCP037672"/>
</dbReference>
<evidence type="ECO:0000313" key="3">
    <source>
        <dbReference type="Proteomes" id="UP000619101"/>
    </source>
</evidence>
<name>A0ABR8XVV1_9BACL</name>
<gene>
    <name evidence="2" type="ORF">H9635_04955</name>
</gene>
<protein>
    <submittedName>
        <fullName evidence="2">DUF3784 domain-containing protein</fullName>
    </submittedName>
</protein>
<sequence>MLGFFSFILLIFSVLFFLLGYAYLNNKAENLMMWSFTGKVENVIDKEGYKRQQGKQSILMGIIFLLVPVSLYLVDKFDINAKLLYIWLLVLAGTTILNTIKVRRYFN</sequence>
<keyword evidence="1" id="KW-0812">Transmembrane</keyword>
<keyword evidence="3" id="KW-1185">Reference proteome</keyword>
<evidence type="ECO:0000256" key="1">
    <source>
        <dbReference type="SAM" id="Phobius"/>
    </source>
</evidence>